<evidence type="ECO:0000256" key="9">
    <source>
        <dbReference type="ARBA" id="ARBA00047899"/>
    </source>
</evidence>
<keyword evidence="15" id="KW-1185">Reference proteome</keyword>
<keyword evidence="3 14" id="KW-0723">Serine/threonine-protein kinase</keyword>
<sequence length="821" mass="91628">MKDRSLSRGVGKFMCVNLGEILHESYKIIALLGQGGFARTYTAAQINKPNNPLCVVKEIPFPPSNDPRVLEKGRKRFEREASALRRLGKNSRIPELFDRFEEKDRFYLVQEYVQGHPLSQELTAGDRWNEKNTVALLREVLEILKSVHQENIIHRDITPSNLIRRETDKKIVLIDFGAVKEISTFTSNSTGEIFTSQAIGTSGYMPAEQYNPRSLPQPYNDIYALGIIAIQALTGQRPTNLPQDPETGEIVWDYSTPDRPAVQVSDKLKNILTKMVRFHFQDRYQSVDEVLQDLDLSIVEGPELPKTARKLRSGFRWLLFAVAGIAAFGAIVFLTPRISPLIPRISPPPTLPTPSPDGVSSGKKLLVQTSALWSKQRGINEFADSNYPEALKLLKQSWREDRRDPETLIYINNALLKAINAEYYTIAIVVPIRRNLDGSILNANLAEELLRGIAQAQTEVNLGLLAANENNKNFPGQGFLQPKAIKGKGLKVVIADDGNIKSYAVQRANYLVAQPDILAVIGHYTSDMTVETVDIYNQNKLVAISPGSTTEELTRKPRKFFFRTAPTTSIEAEALVNQLLLVGDKKAAVFYNPNSPFSASLWEEFKKQFEAKGGSTFRISNYYDLSKNNFNAEAAIQKVEKAGKTALLVIPDGQVTNSLENAIEMIKANGDRNWIVGPWTLYEPRTLEVAKQLKSVKKLGVSVFWHPLISFDKKFPQNAEKLWGGPLNTRSALTYDAARTLIKALEMQPEPSREGMQKTLADPNFKAEGATGIIEFDSKTGNRKNPPKRVAHIVPCSREQFGVTFVPIEFSTAAAAGLKCD</sequence>
<protein>
    <recommendedName>
        <fullName evidence="2">non-specific serine/threonine protein kinase</fullName>
        <ecNumber evidence="2">2.7.11.1</ecNumber>
    </recommendedName>
</protein>
<feature type="binding site" evidence="11">
    <location>
        <position position="57"/>
    </location>
    <ligand>
        <name>ATP</name>
        <dbReference type="ChEBI" id="CHEBI:30616"/>
    </ligand>
</feature>
<evidence type="ECO:0000313" key="15">
    <source>
        <dbReference type="Proteomes" id="UP000010478"/>
    </source>
</evidence>
<keyword evidence="12" id="KW-0472">Membrane</keyword>
<accession>K9VQB2</accession>
<dbReference type="PANTHER" id="PTHR24363">
    <property type="entry name" value="SERINE/THREONINE PROTEIN KINASE"/>
    <property type="match status" value="1"/>
</dbReference>
<keyword evidence="8 11" id="KW-0067">ATP-binding</keyword>
<dbReference type="Pfam" id="PF00069">
    <property type="entry name" value="Pkinase"/>
    <property type="match status" value="1"/>
</dbReference>
<dbReference type="InterPro" id="IPR017441">
    <property type="entry name" value="Protein_kinase_ATP_BS"/>
</dbReference>
<dbReference type="eggNOG" id="COG0683">
    <property type="taxonomic scope" value="Bacteria"/>
</dbReference>
<keyword evidence="6 11" id="KW-0547">Nucleotide-binding</keyword>
<dbReference type="Gene3D" id="3.30.200.20">
    <property type="entry name" value="Phosphorylase Kinase, domain 1"/>
    <property type="match status" value="1"/>
</dbReference>
<evidence type="ECO:0000256" key="12">
    <source>
        <dbReference type="SAM" id="Phobius"/>
    </source>
</evidence>
<dbReference type="EMBL" id="CP003614">
    <property type="protein sequence ID" value="AFZ09415.1"/>
    <property type="molecule type" value="Genomic_DNA"/>
</dbReference>
<evidence type="ECO:0000313" key="14">
    <source>
        <dbReference type="EMBL" id="AFZ09415.1"/>
    </source>
</evidence>
<keyword evidence="12" id="KW-0812">Transmembrane</keyword>
<dbReference type="InterPro" id="IPR028081">
    <property type="entry name" value="Leu-bd"/>
</dbReference>
<dbReference type="eggNOG" id="COG0515">
    <property type="taxonomic scope" value="Bacteria"/>
</dbReference>
<evidence type="ECO:0000256" key="6">
    <source>
        <dbReference type="ARBA" id="ARBA00022741"/>
    </source>
</evidence>
<dbReference type="SUPFAM" id="SSF53822">
    <property type="entry name" value="Periplasmic binding protein-like I"/>
    <property type="match status" value="1"/>
</dbReference>
<dbReference type="PANTHER" id="PTHR24363:SF0">
    <property type="entry name" value="SERINE_THREONINE KINASE LIKE DOMAIN CONTAINING 1"/>
    <property type="match status" value="1"/>
</dbReference>
<dbReference type="InterPro" id="IPR028082">
    <property type="entry name" value="Peripla_BP_I"/>
</dbReference>
<dbReference type="KEGG" id="oni:Osc7112_5161"/>
<evidence type="ECO:0000256" key="2">
    <source>
        <dbReference type="ARBA" id="ARBA00012513"/>
    </source>
</evidence>
<dbReference type="GO" id="GO:0005524">
    <property type="term" value="F:ATP binding"/>
    <property type="evidence" value="ECO:0007669"/>
    <property type="project" value="UniProtKB-UniRule"/>
</dbReference>
<keyword evidence="7 14" id="KW-0418">Kinase</keyword>
<dbReference type="PROSITE" id="PS00107">
    <property type="entry name" value="PROTEIN_KINASE_ATP"/>
    <property type="match status" value="1"/>
</dbReference>
<keyword evidence="5" id="KW-0732">Signal</keyword>
<evidence type="ECO:0000256" key="5">
    <source>
        <dbReference type="ARBA" id="ARBA00022729"/>
    </source>
</evidence>
<reference evidence="14 15" key="1">
    <citation type="submission" date="2012-05" db="EMBL/GenBank/DDBJ databases">
        <title>Finished chromosome of genome of Oscillatoria sp. PCC 7112.</title>
        <authorList>
            <consortium name="US DOE Joint Genome Institute"/>
            <person name="Gugger M."/>
            <person name="Coursin T."/>
            <person name="Rippka R."/>
            <person name="Tandeau De Marsac N."/>
            <person name="Huntemann M."/>
            <person name="Wei C.-L."/>
            <person name="Han J."/>
            <person name="Detter J.C."/>
            <person name="Han C."/>
            <person name="Tapia R."/>
            <person name="Davenport K."/>
            <person name="Daligault H."/>
            <person name="Erkkila T."/>
            <person name="Gu W."/>
            <person name="Munk A.C.C."/>
            <person name="Teshima H."/>
            <person name="Xu Y."/>
            <person name="Chain P."/>
            <person name="Chen A."/>
            <person name="Krypides N."/>
            <person name="Mavromatis K."/>
            <person name="Markowitz V."/>
            <person name="Szeto E."/>
            <person name="Ivanova N."/>
            <person name="Mikhailova N."/>
            <person name="Ovchinnikova G."/>
            <person name="Pagani I."/>
            <person name="Pati A."/>
            <person name="Goodwin L."/>
            <person name="Peters L."/>
            <person name="Pitluck S."/>
            <person name="Woyke T."/>
            <person name="Kerfeld C."/>
        </authorList>
    </citation>
    <scope>NUCLEOTIDE SEQUENCE [LARGE SCALE GENOMIC DNA]</scope>
    <source>
        <strain evidence="14 15">PCC 7112</strain>
    </source>
</reference>
<evidence type="ECO:0000256" key="7">
    <source>
        <dbReference type="ARBA" id="ARBA00022777"/>
    </source>
</evidence>
<name>K9VQB2_9CYAN</name>
<evidence type="ECO:0000256" key="3">
    <source>
        <dbReference type="ARBA" id="ARBA00022527"/>
    </source>
</evidence>
<comment type="catalytic activity">
    <reaction evidence="10">
        <text>L-seryl-[protein] + ATP = O-phospho-L-seryl-[protein] + ADP + H(+)</text>
        <dbReference type="Rhea" id="RHEA:17989"/>
        <dbReference type="Rhea" id="RHEA-COMP:9863"/>
        <dbReference type="Rhea" id="RHEA-COMP:11604"/>
        <dbReference type="ChEBI" id="CHEBI:15378"/>
        <dbReference type="ChEBI" id="CHEBI:29999"/>
        <dbReference type="ChEBI" id="CHEBI:30616"/>
        <dbReference type="ChEBI" id="CHEBI:83421"/>
        <dbReference type="ChEBI" id="CHEBI:456216"/>
        <dbReference type="EC" id="2.7.11.1"/>
    </reaction>
</comment>
<dbReference type="HOGENOM" id="CLU_016565_0_0_3"/>
<dbReference type="AlphaFoldDB" id="K9VQB2"/>
<keyword evidence="4" id="KW-0808">Transferase</keyword>
<evidence type="ECO:0000256" key="1">
    <source>
        <dbReference type="ARBA" id="ARBA00010062"/>
    </source>
</evidence>
<feature type="domain" description="Protein kinase" evidence="13">
    <location>
        <begin position="26"/>
        <end position="296"/>
    </location>
</feature>
<dbReference type="InterPro" id="IPR000719">
    <property type="entry name" value="Prot_kinase_dom"/>
</dbReference>
<dbReference type="PROSITE" id="PS50011">
    <property type="entry name" value="PROTEIN_KINASE_DOM"/>
    <property type="match status" value="1"/>
</dbReference>
<dbReference type="SUPFAM" id="SSF56112">
    <property type="entry name" value="Protein kinase-like (PK-like)"/>
    <property type="match status" value="1"/>
</dbReference>
<keyword evidence="12" id="KW-1133">Transmembrane helix</keyword>
<dbReference type="SMART" id="SM00220">
    <property type="entry name" value="S_TKc"/>
    <property type="match status" value="1"/>
</dbReference>
<comment type="similarity">
    <text evidence="1">Belongs to the leucine-binding protein family.</text>
</comment>
<feature type="transmembrane region" description="Helical" evidence="12">
    <location>
        <begin position="315"/>
        <end position="334"/>
    </location>
</feature>
<evidence type="ECO:0000256" key="4">
    <source>
        <dbReference type="ARBA" id="ARBA00022679"/>
    </source>
</evidence>
<dbReference type="Proteomes" id="UP000010478">
    <property type="component" value="Chromosome"/>
</dbReference>
<comment type="catalytic activity">
    <reaction evidence="9">
        <text>L-threonyl-[protein] + ATP = O-phospho-L-threonyl-[protein] + ADP + H(+)</text>
        <dbReference type="Rhea" id="RHEA:46608"/>
        <dbReference type="Rhea" id="RHEA-COMP:11060"/>
        <dbReference type="Rhea" id="RHEA-COMP:11605"/>
        <dbReference type="ChEBI" id="CHEBI:15378"/>
        <dbReference type="ChEBI" id="CHEBI:30013"/>
        <dbReference type="ChEBI" id="CHEBI:30616"/>
        <dbReference type="ChEBI" id="CHEBI:61977"/>
        <dbReference type="ChEBI" id="CHEBI:456216"/>
        <dbReference type="EC" id="2.7.11.1"/>
    </reaction>
</comment>
<evidence type="ECO:0000259" key="13">
    <source>
        <dbReference type="PROSITE" id="PS50011"/>
    </source>
</evidence>
<dbReference type="CDD" id="cd06268">
    <property type="entry name" value="PBP1_ABC_transporter_LIVBP-like"/>
    <property type="match status" value="1"/>
</dbReference>
<dbReference type="InterPro" id="IPR011009">
    <property type="entry name" value="Kinase-like_dom_sf"/>
</dbReference>
<gene>
    <name evidence="14" type="ORF">Osc7112_5161</name>
</gene>
<dbReference type="Gene3D" id="1.10.510.10">
    <property type="entry name" value="Transferase(Phosphotransferase) domain 1"/>
    <property type="match status" value="1"/>
</dbReference>
<evidence type="ECO:0000256" key="8">
    <source>
        <dbReference type="ARBA" id="ARBA00022840"/>
    </source>
</evidence>
<dbReference type="STRING" id="179408.Osc7112_5161"/>
<dbReference type="GO" id="GO:0004674">
    <property type="term" value="F:protein serine/threonine kinase activity"/>
    <property type="evidence" value="ECO:0007669"/>
    <property type="project" value="UniProtKB-KW"/>
</dbReference>
<evidence type="ECO:0000256" key="11">
    <source>
        <dbReference type="PROSITE-ProRule" id="PRU10141"/>
    </source>
</evidence>
<dbReference type="Gene3D" id="3.40.50.2300">
    <property type="match status" value="2"/>
</dbReference>
<organism evidence="14 15">
    <name type="scientific">Phormidium nigroviride PCC 7112</name>
    <dbReference type="NCBI Taxonomy" id="179408"/>
    <lineage>
        <taxon>Bacteria</taxon>
        <taxon>Bacillati</taxon>
        <taxon>Cyanobacteriota</taxon>
        <taxon>Cyanophyceae</taxon>
        <taxon>Oscillatoriophycideae</taxon>
        <taxon>Oscillatoriales</taxon>
        <taxon>Oscillatoriaceae</taxon>
        <taxon>Phormidium</taxon>
    </lineage>
</organism>
<proteinExistence type="inferred from homology"/>
<dbReference type="CDD" id="cd14014">
    <property type="entry name" value="STKc_PknB_like"/>
    <property type="match status" value="1"/>
</dbReference>
<dbReference type="EC" id="2.7.11.1" evidence="2"/>
<evidence type="ECO:0000256" key="10">
    <source>
        <dbReference type="ARBA" id="ARBA00048679"/>
    </source>
</evidence>
<dbReference type="Pfam" id="PF13458">
    <property type="entry name" value="Peripla_BP_6"/>
    <property type="match status" value="1"/>
</dbReference>